<protein>
    <submittedName>
        <fullName evidence="1">Uncharacterized protein</fullName>
    </submittedName>
</protein>
<gene>
    <name evidence="1" type="ORF">Phou_008700</name>
</gene>
<name>A0A6V8JZF7_9ACTN</name>
<organism evidence="1 2">
    <name type="scientific">Phytohabitans houttuyneae</name>
    <dbReference type="NCBI Taxonomy" id="1076126"/>
    <lineage>
        <taxon>Bacteria</taxon>
        <taxon>Bacillati</taxon>
        <taxon>Actinomycetota</taxon>
        <taxon>Actinomycetes</taxon>
        <taxon>Micromonosporales</taxon>
        <taxon>Micromonosporaceae</taxon>
    </lineage>
</organism>
<dbReference type="EMBL" id="BLPF01000001">
    <property type="protein sequence ID" value="GFJ76690.1"/>
    <property type="molecule type" value="Genomic_DNA"/>
</dbReference>
<comment type="caution">
    <text evidence="1">The sequence shown here is derived from an EMBL/GenBank/DDBJ whole genome shotgun (WGS) entry which is preliminary data.</text>
</comment>
<evidence type="ECO:0000313" key="1">
    <source>
        <dbReference type="EMBL" id="GFJ76690.1"/>
    </source>
</evidence>
<accession>A0A6V8JZF7</accession>
<dbReference type="AlphaFoldDB" id="A0A6V8JZF7"/>
<proteinExistence type="predicted"/>
<evidence type="ECO:0000313" key="2">
    <source>
        <dbReference type="Proteomes" id="UP000482800"/>
    </source>
</evidence>
<reference evidence="1 2" key="2">
    <citation type="submission" date="2020-03" db="EMBL/GenBank/DDBJ databases">
        <authorList>
            <person name="Ichikawa N."/>
            <person name="Kimura A."/>
            <person name="Kitahashi Y."/>
            <person name="Uohara A."/>
        </authorList>
    </citation>
    <scope>NUCLEOTIDE SEQUENCE [LARGE SCALE GENOMIC DNA]</scope>
    <source>
        <strain evidence="1 2">NBRC 108639</strain>
    </source>
</reference>
<reference evidence="1 2" key="1">
    <citation type="submission" date="2020-03" db="EMBL/GenBank/DDBJ databases">
        <title>Whole genome shotgun sequence of Phytohabitans houttuyneae NBRC 108639.</title>
        <authorList>
            <person name="Komaki H."/>
            <person name="Tamura T."/>
        </authorList>
    </citation>
    <scope>NUCLEOTIDE SEQUENCE [LARGE SCALE GENOMIC DNA]</scope>
    <source>
        <strain evidence="1 2">NBRC 108639</strain>
    </source>
</reference>
<keyword evidence="2" id="KW-1185">Reference proteome</keyword>
<dbReference type="Proteomes" id="UP000482800">
    <property type="component" value="Unassembled WGS sequence"/>
</dbReference>
<sequence length="105" mass="10754">MAEAQRRAAAVAGALTIAAGDDQLRRASLAAGEGDPVVVHGLTAPAEGSHAEQEDVTRAARGTEAVLADAEGARSTSSRYRWRAPSPWWRSSCPTALSAVPTGGS</sequence>